<dbReference type="SUPFAM" id="SSF48452">
    <property type="entry name" value="TPR-like"/>
    <property type="match status" value="1"/>
</dbReference>
<dbReference type="Gene3D" id="1.25.40.10">
    <property type="entry name" value="Tetratricopeptide repeat domain"/>
    <property type="match status" value="2"/>
</dbReference>
<evidence type="ECO:0000256" key="8">
    <source>
        <dbReference type="ARBA" id="ARBA00023136"/>
    </source>
</evidence>
<keyword evidence="2" id="KW-1003">Cell membrane</keyword>
<keyword evidence="7" id="KW-0902">Two-component regulatory system</keyword>
<proteinExistence type="predicted"/>
<evidence type="ECO:0000256" key="7">
    <source>
        <dbReference type="ARBA" id="ARBA00023012"/>
    </source>
</evidence>
<protein>
    <submittedName>
        <fullName evidence="12">Tetratricopeptide repeat protein</fullName>
    </submittedName>
</protein>
<name>A0ABS3QDP3_9BACT</name>
<dbReference type="PANTHER" id="PTHR24421">
    <property type="entry name" value="NITRATE/NITRITE SENSOR PROTEIN NARX-RELATED"/>
    <property type="match status" value="1"/>
</dbReference>
<dbReference type="CDD" id="cd16917">
    <property type="entry name" value="HATPase_UhpB-NarQ-NarX-like"/>
    <property type="match status" value="1"/>
</dbReference>
<evidence type="ECO:0000256" key="5">
    <source>
        <dbReference type="ARBA" id="ARBA00022777"/>
    </source>
</evidence>
<feature type="signal peptide" evidence="10">
    <location>
        <begin position="1"/>
        <end position="20"/>
    </location>
</feature>
<keyword evidence="4 9" id="KW-0812">Transmembrane</keyword>
<dbReference type="InterPro" id="IPR005467">
    <property type="entry name" value="His_kinase_dom"/>
</dbReference>
<dbReference type="InterPro" id="IPR036890">
    <property type="entry name" value="HATPase_C_sf"/>
</dbReference>
<dbReference type="InterPro" id="IPR011712">
    <property type="entry name" value="Sig_transdc_His_kin_sub3_dim/P"/>
</dbReference>
<dbReference type="SMART" id="SM00387">
    <property type="entry name" value="HATPase_c"/>
    <property type="match status" value="1"/>
</dbReference>
<keyword evidence="8 9" id="KW-0472">Membrane</keyword>
<evidence type="ECO:0000256" key="10">
    <source>
        <dbReference type="SAM" id="SignalP"/>
    </source>
</evidence>
<gene>
    <name evidence="12" type="ORF">J4E00_09905</name>
</gene>
<dbReference type="PANTHER" id="PTHR24421:SF37">
    <property type="entry name" value="SENSOR HISTIDINE KINASE NARS"/>
    <property type="match status" value="1"/>
</dbReference>
<dbReference type="RefSeq" id="WP_208175002.1">
    <property type="nucleotide sequence ID" value="NZ_JAGETZ010000004.1"/>
</dbReference>
<dbReference type="EMBL" id="JAGETZ010000004">
    <property type="protein sequence ID" value="MBO2009364.1"/>
    <property type="molecule type" value="Genomic_DNA"/>
</dbReference>
<evidence type="ECO:0000259" key="11">
    <source>
        <dbReference type="PROSITE" id="PS50109"/>
    </source>
</evidence>
<sequence length="696" mass="76807">MKKWLLCGGLLLGRAVSVQAVPLPPAPDSLRALLGQALPDTPARTAALLRVTRAYAQAVDPRTVPYAQAAAAQARQLADAISQGRALDVLGRYYSQTYDDARALPLLRQAEPLLAEVPPAERVSHLTHLADAYAALRRPGPARSLYGRAYALVATVPPAQRGALQADLLNSLGALTLENEQYDSAAYFLYAALRRQQQLGRVQAEAETMLNVAALHYFRKQFGPATRFARQALARQRQLHDTLALAQTYNYLGTLAREQPDSLRAALTYFRAAGRQWRRNHQEAQLQLVFNNLATTYRLLKEADSTEVNYRRALAVQQQHNQITSIELGRTQTNLAGLLVIQHRLAEAQQLGRSALQLAEHDHQPTDAIEALAVLRDVALARHDYPTAYHLLERQQELGQTESRRQNERLVEELRVGYETEQAEQQVALLTQQQEVARLRQQRTTVATIAALLLLAGAAAGGVLLYRRRQRRQERALRQRLAADLHDDVGSLLTQVALEGALLRHEQPTPTQLTRVNRLVAASQQAVRQLRDVAWSVDSANNSFAALLERLRDHAHEVLPLAGVEVDFQLETAALSGEPLSLAALQALYLIYKEALHNVVKHACPVATTVVISLGREGQSLRLVVEDDGPGLPTAGPRAAGHGLLNMRRRAGELGGEVRYEPAPAGGLRVVVRLPLASRFRRVRLPLGRARHTGRA</sequence>
<keyword evidence="5" id="KW-0418">Kinase</keyword>
<keyword evidence="6 9" id="KW-1133">Transmembrane helix</keyword>
<dbReference type="Pfam" id="PF13374">
    <property type="entry name" value="TPR_10"/>
    <property type="match status" value="1"/>
</dbReference>
<feature type="domain" description="Histidine kinase" evidence="11">
    <location>
        <begin position="484"/>
        <end position="678"/>
    </location>
</feature>
<dbReference type="PROSITE" id="PS50109">
    <property type="entry name" value="HIS_KIN"/>
    <property type="match status" value="1"/>
</dbReference>
<evidence type="ECO:0000313" key="13">
    <source>
        <dbReference type="Proteomes" id="UP000664369"/>
    </source>
</evidence>
<dbReference type="Pfam" id="PF02518">
    <property type="entry name" value="HATPase_c"/>
    <property type="match status" value="1"/>
</dbReference>
<dbReference type="InterPro" id="IPR019734">
    <property type="entry name" value="TPR_rpt"/>
</dbReference>
<evidence type="ECO:0000256" key="6">
    <source>
        <dbReference type="ARBA" id="ARBA00022989"/>
    </source>
</evidence>
<evidence type="ECO:0000256" key="1">
    <source>
        <dbReference type="ARBA" id="ARBA00004651"/>
    </source>
</evidence>
<dbReference type="InterPro" id="IPR050482">
    <property type="entry name" value="Sensor_HK_TwoCompSys"/>
</dbReference>
<keyword evidence="3" id="KW-0808">Transferase</keyword>
<reference evidence="12 13" key="1">
    <citation type="submission" date="2021-03" db="EMBL/GenBank/DDBJ databases">
        <authorList>
            <person name="Kim M.K."/>
        </authorList>
    </citation>
    <scope>NUCLEOTIDE SEQUENCE [LARGE SCALE GENOMIC DNA]</scope>
    <source>
        <strain evidence="12 13">BT442</strain>
    </source>
</reference>
<evidence type="ECO:0000256" key="3">
    <source>
        <dbReference type="ARBA" id="ARBA00022679"/>
    </source>
</evidence>
<evidence type="ECO:0000256" key="4">
    <source>
        <dbReference type="ARBA" id="ARBA00022692"/>
    </source>
</evidence>
<dbReference type="Proteomes" id="UP000664369">
    <property type="component" value="Unassembled WGS sequence"/>
</dbReference>
<feature type="transmembrane region" description="Helical" evidence="9">
    <location>
        <begin position="446"/>
        <end position="466"/>
    </location>
</feature>
<dbReference type="SMART" id="SM00028">
    <property type="entry name" value="TPR"/>
    <property type="match status" value="5"/>
</dbReference>
<evidence type="ECO:0000313" key="12">
    <source>
        <dbReference type="EMBL" id="MBO2009364.1"/>
    </source>
</evidence>
<evidence type="ECO:0000256" key="9">
    <source>
        <dbReference type="SAM" id="Phobius"/>
    </source>
</evidence>
<feature type="chain" id="PRO_5047290292" evidence="10">
    <location>
        <begin position="21"/>
        <end position="696"/>
    </location>
</feature>
<keyword evidence="13" id="KW-1185">Reference proteome</keyword>
<dbReference type="SUPFAM" id="SSF55874">
    <property type="entry name" value="ATPase domain of HSP90 chaperone/DNA topoisomerase II/histidine kinase"/>
    <property type="match status" value="1"/>
</dbReference>
<dbReference type="InterPro" id="IPR003594">
    <property type="entry name" value="HATPase_dom"/>
</dbReference>
<dbReference type="Gene3D" id="3.30.565.10">
    <property type="entry name" value="Histidine kinase-like ATPase, C-terminal domain"/>
    <property type="match status" value="1"/>
</dbReference>
<keyword evidence="10" id="KW-0732">Signal</keyword>
<dbReference type="Pfam" id="PF07730">
    <property type="entry name" value="HisKA_3"/>
    <property type="match status" value="1"/>
</dbReference>
<evidence type="ECO:0000256" key="2">
    <source>
        <dbReference type="ARBA" id="ARBA00022475"/>
    </source>
</evidence>
<organism evidence="12 13">
    <name type="scientific">Hymenobacter negativus</name>
    <dbReference type="NCBI Taxonomy" id="2795026"/>
    <lineage>
        <taxon>Bacteria</taxon>
        <taxon>Pseudomonadati</taxon>
        <taxon>Bacteroidota</taxon>
        <taxon>Cytophagia</taxon>
        <taxon>Cytophagales</taxon>
        <taxon>Hymenobacteraceae</taxon>
        <taxon>Hymenobacter</taxon>
    </lineage>
</organism>
<comment type="caution">
    <text evidence="12">The sequence shown here is derived from an EMBL/GenBank/DDBJ whole genome shotgun (WGS) entry which is preliminary data.</text>
</comment>
<comment type="subcellular location">
    <subcellularLocation>
        <location evidence="1">Cell membrane</location>
        <topology evidence="1">Multi-pass membrane protein</topology>
    </subcellularLocation>
</comment>
<dbReference type="InterPro" id="IPR011990">
    <property type="entry name" value="TPR-like_helical_dom_sf"/>
</dbReference>
<accession>A0ABS3QDP3</accession>